<dbReference type="RefSeq" id="WP_144451414.1">
    <property type="nucleotide sequence ID" value="NZ_VLKZ01000010.1"/>
</dbReference>
<protein>
    <submittedName>
        <fullName evidence="3">Rhodanese-related sulfurtransferase</fullName>
    </submittedName>
</protein>
<sequence length="188" mass="20634">MSIKVDHVLDAKGLACPMPIIKTKKALDELKSGQVLEVQATDKGSLADLQAWAKSTGHQYLGTNTERDVLVHYVRKADPSEVKEEVDFPNVITNEELEGKLDQNGITILDVREPAEYAFSRIPNATSIPLGELESRLGELNPIDKIYVVCRTGTRSAMAAQLLANNGFTNVTNVKPGMSQWQGNTEQN</sequence>
<keyword evidence="3" id="KW-0808">Transferase</keyword>
<dbReference type="Gene3D" id="3.40.250.10">
    <property type="entry name" value="Rhodanese-like domain"/>
    <property type="match status" value="1"/>
</dbReference>
<dbReference type="PROSITE" id="PS50206">
    <property type="entry name" value="RHODANESE_3"/>
    <property type="match status" value="1"/>
</dbReference>
<dbReference type="GO" id="GO:0016740">
    <property type="term" value="F:transferase activity"/>
    <property type="evidence" value="ECO:0007669"/>
    <property type="project" value="UniProtKB-KW"/>
</dbReference>
<dbReference type="CDD" id="cd00291">
    <property type="entry name" value="SirA_YedF_YeeD"/>
    <property type="match status" value="1"/>
</dbReference>
<feature type="domain" description="Rhodanese" evidence="2">
    <location>
        <begin position="102"/>
        <end position="186"/>
    </location>
</feature>
<dbReference type="Pfam" id="PF01206">
    <property type="entry name" value="TusA"/>
    <property type="match status" value="1"/>
</dbReference>
<evidence type="ECO:0000313" key="3">
    <source>
        <dbReference type="EMBL" id="TWI54094.1"/>
    </source>
</evidence>
<organism evidence="3 4">
    <name type="scientific">Halalkalibacter nanhaiisediminis</name>
    <dbReference type="NCBI Taxonomy" id="688079"/>
    <lineage>
        <taxon>Bacteria</taxon>
        <taxon>Bacillati</taxon>
        <taxon>Bacillota</taxon>
        <taxon>Bacilli</taxon>
        <taxon>Bacillales</taxon>
        <taxon>Bacillaceae</taxon>
        <taxon>Halalkalibacter</taxon>
    </lineage>
</organism>
<proteinExistence type="inferred from homology"/>
<dbReference type="Pfam" id="PF00581">
    <property type="entry name" value="Rhodanese"/>
    <property type="match status" value="1"/>
</dbReference>
<keyword evidence="4" id="KW-1185">Reference proteome</keyword>
<accession>A0A562QBI9</accession>
<comment type="caution">
    <text evidence="3">The sequence shown here is derived from an EMBL/GenBank/DDBJ whole genome shotgun (WGS) entry which is preliminary data.</text>
</comment>
<evidence type="ECO:0000259" key="2">
    <source>
        <dbReference type="PROSITE" id="PS50206"/>
    </source>
</evidence>
<dbReference type="PROSITE" id="PS01148">
    <property type="entry name" value="UPF0033"/>
    <property type="match status" value="1"/>
</dbReference>
<evidence type="ECO:0000256" key="1">
    <source>
        <dbReference type="ARBA" id="ARBA00008984"/>
    </source>
</evidence>
<dbReference type="PANTHER" id="PTHR33279:SF6">
    <property type="entry name" value="SULFUR CARRIER PROTEIN YEDF-RELATED"/>
    <property type="match status" value="1"/>
</dbReference>
<dbReference type="SUPFAM" id="SSF52821">
    <property type="entry name" value="Rhodanese/Cell cycle control phosphatase"/>
    <property type="match status" value="1"/>
</dbReference>
<dbReference type="InterPro" id="IPR036873">
    <property type="entry name" value="Rhodanese-like_dom_sf"/>
</dbReference>
<dbReference type="CDD" id="cd00158">
    <property type="entry name" value="RHOD"/>
    <property type="match status" value="1"/>
</dbReference>
<dbReference type="InterPro" id="IPR001455">
    <property type="entry name" value="TusA-like"/>
</dbReference>
<dbReference type="OrthoDB" id="9796234at2"/>
<gene>
    <name evidence="3" type="ORF">IQ10_03197</name>
</gene>
<dbReference type="Gene3D" id="3.30.110.40">
    <property type="entry name" value="TusA-like domain"/>
    <property type="match status" value="1"/>
</dbReference>
<dbReference type="Proteomes" id="UP000315711">
    <property type="component" value="Unassembled WGS sequence"/>
</dbReference>
<reference evidence="3 4" key="1">
    <citation type="journal article" date="2015" name="Stand. Genomic Sci.">
        <title>Genomic Encyclopedia of Bacterial and Archaeal Type Strains, Phase III: the genomes of soil and plant-associated and newly described type strains.</title>
        <authorList>
            <person name="Whitman W.B."/>
            <person name="Woyke T."/>
            <person name="Klenk H.P."/>
            <person name="Zhou Y."/>
            <person name="Lilburn T.G."/>
            <person name="Beck B.J."/>
            <person name="De Vos P."/>
            <person name="Vandamme P."/>
            <person name="Eisen J.A."/>
            <person name="Garrity G."/>
            <person name="Hugenholtz P."/>
            <person name="Kyrpides N.C."/>
        </authorList>
    </citation>
    <scope>NUCLEOTIDE SEQUENCE [LARGE SCALE GENOMIC DNA]</scope>
    <source>
        <strain evidence="3 4">CGMCC 1.10116</strain>
    </source>
</reference>
<dbReference type="InterPro" id="IPR001763">
    <property type="entry name" value="Rhodanese-like_dom"/>
</dbReference>
<comment type="similarity">
    <text evidence="1">Belongs to the sulfur carrier protein TusA family.</text>
</comment>
<dbReference type="SMART" id="SM00450">
    <property type="entry name" value="RHOD"/>
    <property type="match status" value="1"/>
</dbReference>
<dbReference type="SUPFAM" id="SSF64307">
    <property type="entry name" value="SirA-like"/>
    <property type="match status" value="1"/>
</dbReference>
<dbReference type="EMBL" id="VLKZ01000010">
    <property type="protein sequence ID" value="TWI54094.1"/>
    <property type="molecule type" value="Genomic_DNA"/>
</dbReference>
<name>A0A562QBI9_9BACI</name>
<dbReference type="PANTHER" id="PTHR33279">
    <property type="entry name" value="SULFUR CARRIER PROTEIN YEDF-RELATED"/>
    <property type="match status" value="1"/>
</dbReference>
<evidence type="ECO:0000313" key="4">
    <source>
        <dbReference type="Proteomes" id="UP000315711"/>
    </source>
</evidence>
<dbReference type="AlphaFoldDB" id="A0A562QBI9"/>
<dbReference type="InterPro" id="IPR036868">
    <property type="entry name" value="TusA-like_sf"/>
</dbReference>